<dbReference type="SUPFAM" id="SSF48264">
    <property type="entry name" value="Cytochrome P450"/>
    <property type="match status" value="1"/>
</dbReference>
<name>A0A7J6WCK0_THATH</name>
<comment type="subcellular location">
    <subcellularLocation>
        <location evidence="2">Membrane</location>
        <topology evidence="2">Single-pass membrane protein</topology>
    </subcellularLocation>
</comment>
<keyword evidence="9" id="KW-0408">Iron</keyword>
<keyword evidence="10" id="KW-0503">Monooxygenase</keyword>
<dbReference type="InterPro" id="IPR001128">
    <property type="entry name" value="Cyt_P450"/>
</dbReference>
<keyword evidence="8" id="KW-0560">Oxidoreductase</keyword>
<keyword evidence="11" id="KW-0472">Membrane</keyword>
<dbReference type="PANTHER" id="PTHR47953:SF19">
    <property type="entry name" value="OS06G0641600 PROTEIN"/>
    <property type="match status" value="1"/>
</dbReference>
<evidence type="ECO:0000256" key="6">
    <source>
        <dbReference type="ARBA" id="ARBA00022723"/>
    </source>
</evidence>
<dbReference type="Proteomes" id="UP000554482">
    <property type="component" value="Unassembled WGS sequence"/>
</dbReference>
<dbReference type="InterPro" id="IPR052306">
    <property type="entry name" value="CYP450_71D"/>
</dbReference>
<proteinExistence type="inferred from homology"/>
<dbReference type="Pfam" id="PF00067">
    <property type="entry name" value="p450"/>
    <property type="match status" value="1"/>
</dbReference>
<dbReference type="GO" id="GO:0005506">
    <property type="term" value="F:iron ion binding"/>
    <property type="evidence" value="ECO:0007669"/>
    <property type="project" value="InterPro"/>
</dbReference>
<dbReference type="InterPro" id="IPR036396">
    <property type="entry name" value="Cyt_P450_sf"/>
</dbReference>
<evidence type="ECO:0000256" key="5">
    <source>
        <dbReference type="ARBA" id="ARBA00022692"/>
    </source>
</evidence>
<evidence type="ECO:0000256" key="7">
    <source>
        <dbReference type="ARBA" id="ARBA00022989"/>
    </source>
</evidence>
<comment type="caution">
    <text evidence="12">The sequence shown here is derived from an EMBL/GenBank/DDBJ whole genome shotgun (WGS) entry which is preliminary data.</text>
</comment>
<dbReference type="AlphaFoldDB" id="A0A7J6WCK0"/>
<protein>
    <submittedName>
        <fullName evidence="12">Cytochrome p450</fullName>
    </submittedName>
</protein>
<dbReference type="GO" id="GO:0044550">
    <property type="term" value="P:secondary metabolite biosynthetic process"/>
    <property type="evidence" value="ECO:0007669"/>
    <property type="project" value="UniProtKB-ARBA"/>
</dbReference>
<comment type="cofactor">
    <cofactor evidence="1">
        <name>heme</name>
        <dbReference type="ChEBI" id="CHEBI:30413"/>
    </cofactor>
</comment>
<evidence type="ECO:0000256" key="3">
    <source>
        <dbReference type="ARBA" id="ARBA00010617"/>
    </source>
</evidence>
<evidence type="ECO:0000313" key="12">
    <source>
        <dbReference type="EMBL" id="KAF5195164.1"/>
    </source>
</evidence>
<dbReference type="GO" id="GO:0020037">
    <property type="term" value="F:heme binding"/>
    <property type="evidence" value="ECO:0007669"/>
    <property type="project" value="InterPro"/>
</dbReference>
<keyword evidence="4" id="KW-0349">Heme</keyword>
<evidence type="ECO:0000256" key="8">
    <source>
        <dbReference type="ARBA" id="ARBA00023002"/>
    </source>
</evidence>
<evidence type="ECO:0000256" key="9">
    <source>
        <dbReference type="ARBA" id="ARBA00023004"/>
    </source>
</evidence>
<dbReference type="OrthoDB" id="2789670at2759"/>
<dbReference type="PANTHER" id="PTHR47953">
    <property type="entry name" value="OS08G0105600 PROTEIN"/>
    <property type="match status" value="1"/>
</dbReference>
<dbReference type="PRINTS" id="PR00463">
    <property type="entry name" value="EP450I"/>
</dbReference>
<dbReference type="GO" id="GO:0004497">
    <property type="term" value="F:monooxygenase activity"/>
    <property type="evidence" value="ECO:0007669"/>
    <property type="project" value="UniProtKB-KW"/>
</dbReference>
<evidence type="ECO:0000256" key="2">
    <source>
        <dbReference type="ARBA" id="ARBA00004167"/>
    </source>
</evidence>
<keyword evidence="13" id="KW-1185">Reference proteome</keyword>
<dbReference type="GO" id="GO:0016020">
    <property type="term" value="C:membrane"/>
    <property type="evidence" value="ECO:0007669"/>
    <property type="project" value="UniProtKB-SubCell"/>
</dbReference>
<evidence type="ECO:0000313" key="13">
    <source>
        <dbReference type="Proteomes" id="UP000554482"/>
    </source>
</evidence>
<dbReference type="EMBL" id="JABWDY010017730">
    <property type="protein sequence ID" value="KAF5195164.1"/>
    <property type="molecule type" value="Genomic_DNA"/>
</dbReference>
<evidence type="ECO:0000256" key="1">
    <source>
        <dbReference type="ARBA" id="ARBA00001971"/>
    </source>
</evidence>
<keyword evidence="6" id="KW-0479">Metal-binding</keyword>
<organism evidence="12 13">
    <name type="scientific">Thalictrum thalictroides</name>
    <name type="common">Rue-anemone</name>
    <name type="synonym">Anemone thalictroides</name>
    <dbReference type="NCBI Taxonomy" id="46969"/>
    <lineage>
        <taxon>Eukaryota</taxon>
        <taxon>Viridiplantae</taxon>
        <taxon>Streptophyta</taxon>
        <taxon>Embryophyta</taxon>
        <taxon>Tracheophyta</taxon>
        <taxon>Spermatophyta</taxon>
        <taxon>Magnoliopsida</taxon>
        <taxon>Ranunculales</taxon>
        <taxon>Ranunculaceae</taxon>
        <taxon>Thalictroideae</taxon>
        <taxon>Thalictrum</taxon>
    </lineage>
</organism>
<dbReference type="InterPro" id="IPR002401">
    <property type="entry name" value="Cyt_P450_E_grp-I"/>
</dbReference>
<accession>A0A7J6WCK0</accession>
<evidence type="ECO:0000256" key="4">
    <source>
        <dbReference type="ARBA" id="ARBA00022617"/>
    </source>
</evidence>
<evidence type="ECO:0000256" key="10">
    <source>
        <dbReference type="ARBA" id="ARBA00023033"/>
    </source>
</evidence>
<gene>
    <name evidence="12" type="ORF">FRX31_015250</name>
</gene>
<keyword evidence="7" id="KW-1133">Transmembrane helix</keyword>
<dbReference type="Gene3D" id="1.10.630.10">
    <property type="entry name" value="Cytochrome P450"/>
    <property type="match status" value="1"/>
</dbReference>
<dbReference type="GO" id="GO:0016705">
    <property type="term" value="F:oxidoreductase activity, acting on paired donors, with incorporation or reduction of molecular oxygen"/>
    <property type="evidence" value="ECO:0007669"/>
    <property type="project" value="InterPro"/>
</dbReference>
<reference evidence="12 13" key="1">
    <citation type="submission" date="2020-06" db="EMBL/GenBank/DDBJ databases">
        <title>Transcriptomic and genomic resources for Thalictrum thalictroides and T. hernandezii: Facilitating candidate gene discovery in an emerging model plant lineage.</title>
        <authorList>
            <person name="Arias T."/>
            <person name="Riano-Pachon D.M."/>
            <person name="Di Stilio V.S."/>
        </authorList>
    </citation>
    <scope>NUCLEOTIDE SEQUENCE [LARGE SCALE GENOMIC DNA]</scope>
    <source>
        <strain evidence="13">cv. WT478/WT964</strain>
        <tissue evidence="12">Leaves</tissue>
    </source>
</reference>
<evidence type="ECO:0000256" key="11">
    <source>
        <dbReference type="ARBA" id="ARBA00023136"/>
    </source>
</evidence>
<comment type="similarity">
    <text evidence="3">Belongs to the cytochrome P450 family.</text>
</comment>
<keyword evidence="5" id="KW-0812">Transmembrane</keyword>
<sequence>MEEVQKDVRNIARGKLTLNETDINEMHYLKSVIKETLRLHPPLPLLAPRETMQKIKIQGYDIPDKTQVMINVFQIGRDPKLWDEPEKFCPKRFLNGASVSIDFKGQDFSIYSFRSWKERVPWLIICNTNHRISPFKSSIQI</sequence>